<comment type="caution">
    <text evidence="3">The sequence shown here is derived from an EMBL/GenBank/DDBJ whole genome shotgun (WGS) entry which is preliminary data.</text>
</comment>
<dbReference type="AlphaFoldDB" id="A0AA88ABD0"/>
<evidence type="ECO:0000256" key="2">
    <source>
        <dbReference type="SAM" id="Phobius"/>
    </source>
</evidence>
<evidence type="ECO:0000256" key="1">
    <source>
        <dbReference type="SAM" id="MobiDB-lite"/>
    </source>
</evidence>
<sequence length="498" mass="53323">MNILVESFWSKEKYFQLSSFHVHVGYKGVVSAVNLLDLVPREAIGSMFDSHRVLPIPWGHACGPLAPRFTRSMWMGALCMGLLQSGQNVLETTVIKEKFPCKFPSVDETMDLLFNGVKEDASECPFDVKDLQRCPFLRNINKPTCFSFSSVHLPLSVIPGAKGPIFEDGPSFDTAFKVFHGKNGIVPLSGRSNVRDDVPDFKPTPYFNPLATKAATISLSSFGPGGPFSFGPFSDKWKKQKKPDSSSNKNSSSSPEGSSSKHEALGNEWLKSGNCPIAKSYRAVSHVLPLVASALQPPPGMKFKCPPAVVAARAALARTAFVKSLRPQPLPAKILVIAALGMAVNVPLGVWREHTTKFSLSWFTAVHAAVPFIAMLRKSVLMPKTAMALTIAASVLGQVIGSRAERFRLKQVAERGGSTVQIATAGAIPGYSPTLVDGVTVTERGQRTLQIASASAIAGYSASQVDCGAGTHCGAEGMMCNPLPLEGSGPTSPENVCF</sequence>
<feature type="transmembrane region" description="Helical" evidence="2">
    <location>
        <begin position="330"/>
        <end position="351"/>
    </location>
</feature>
<keyword evidence="2" id="KW-1133">Transmembrane helix</keyword>
<feature type="transmembrane region" description="Helical" evidence="2">
    <location>
        <begin position="382"/>
        <end position="401"/>
    </location>
</feature>
<protein>
    <submittedName>
        <fullName evidence="3">Uncharacterized protein</fullName>
    </submittedName>
</protein>
<keyword evidence="4" id="KW-1185">Reference proteome</keyword>
<keyword evidence="2" id="KW-0472">Membrane</keyword>
<dbReference type="Proteomes" id="UP001187192">
    <property type="component" value="Unassembled WGS sequence"/>
</dbReference>
<dbReference type="EMBL" id="BTGU01000011">
    <property type="protein sequence ID" value="GMN40756.1"/>
    <property type="molecule type" value="Genomic_DNA"/>
</dbReference>
<name>A0AA88ABD0_FICCA</name>
<dbReference type="GO" id="GO:0009507">
    <property type="term" value="C:chloroplast"/>
    <property type="evidence" value="ECO:0007669"/>
    <property type="project" value="TreeGrafter"/>
</dbReference>
<evidence type="ECO:0000313" key="4">
    <source>
        <dbReference type="Proteomes" id="UP001187192"/>
    </source>
</evidence>
<feature type="transmembrane region" description="Helical" evidence="2">
    <location>
        <begin position="358"/>
        <end position="376"/>
    </location>
</feature>
<proteinExistence type="predicted"/>
<evidence type="ECO:0000313" key="3">
    <source>
        <dbReference type="EMBL" id="GMN40756.1"/>
    </source>
</evidence>
<feature type="region of interest" description="Disordered" evidence="1">
    <location>
        <begin position="233"/>
        <end position="264"/>
    </location>
</feature>
<keyword evidence="2" id="KW-0812">Transmembrane</keyword>
<reference evidence="3" key="1">
    <citation type="submission" date="2023-07" db="EMBL/GenBank/DDBJ databases">
        <title>draft genome sequence of fig (Ficus carica).</title>
        <authorList>
            <person name="Takahashi T."/>
            <person name="Nishimura K."/>
        </authorList>
    </citation>
    <scope>NUCLEOTIDE SEQUENCE</scope>
</reference>
<gene>
    <name evidence="3" type="ORF">TIFTF001_009977</name>
</gene>
<dbReference type="PANTHER" id="PTHR31033:SF18">
    <property type="entry name" value="OS06G0115800 PROTEIN"/>
    <property type="match status" value="1"/>
</dbReference>
<accession>A0AA88ABD0</accession>
<organism evidence="3 4">
    <name type="scientific">Ficus carica</name>
    <name type="common">Common fig</name>
    <dbReference type="NCBI Taxonomy" id="3494"/>
    <lineage>
        <taxon>Eukaryota</taxon>
        <taxon>Viridiplantae</taxon>
        <taxon>Streptophyta</taxon>
        <taxon>Embryophyta</taxon>
        <taxon>Tracheophyta</taxon>
        <taxon>Spermatophyta</taxon>
        <taxon>Magnoliopsida</taxon>
        <taxon>eudicotyledons</taxon>
        <taxon>Gunneridae</taxon>
        <taxon>Pentapetalae</taxon>
        <taxon>rosids</taxon>
        <taxon>fabids</taxon>
        <taxon>Rosales</taxon>
        <taxon>Moraceae</taxon>
        <taxon>Ficeae</taxon>
        <taxon>Ficus</taxon>
    </lineage>
</organism>
<feature type="compositionally biased region" description="Low complexity" evidence="1">
    <location>
        <begin position="245"/>
        <end position="258"/>
    </location>
</feature>
<dbReference type="PANTHER" id="PTHR31033">
    <property type="entry name" value="PROTEIN, PUTATIVE-RELATED"/>
    <property type="match status" value="1"/>
</dbReference>